<dbReference type="Proteomes" id="UP000262954">
    <property type="component" value="Unassembled WGS sequence"/>
</dbReference>
<organism evidence="1 2">
    <name type="scientific">Coprobacter fastidiosus</name>
    <dbReference type="NCBI Taxonomy" id="1099853"/>
    <lineage>
        <taxon>Bacteria</taxon>
        <taxon>Pseudomonadati</taxon>
        <taxon>Bacteroidota</taxon>
        <taxon>Bacteroidia</taxon>
        <taxon>Bacteroidales</taxon>
        <taxon>Barnesiellaceae</taxon>
        <taxon>Coprobacter</taxon>
    </lineage>
</organism>
<keyword evidence="1" id="KW-0012">Acyltransferase</keyword>
<gene>
    <name evidence="1" type="ORF">DDY73_12255</name>
</gene>
<comment type="caution">
    <text evidence="1">The sequence shown here is derived from an EMBL/GenBank/DDBJ whole genome shotgun (WGS) entry which is preliminary data.</text>
</comment>
<evidence type="ECO:0000313" key="2">
    <source>
        <dbReference type="Proteomes" id="UP000262954"/>
    </source>
</evidence>
<evidence type="ECO:0000313" key="1">
    <source>
        <dbReference type="EMBL" id="HBJ09761.1"/>
    </source>
</evidence>
<protein>
    <submittedName>
        <fullName evidence="1">Acyltransferase</fullName>
    </submittedName>
</protein>
<dbReference type="AlphaFoldDB" id="A0A354M5H2"/>
<proteinExistence type="predicted"/>
<dbReference type="EMBL" id="DNWC01000159">
    <property type="protein sequence ID" value="HBJ09761.1"/>
    <property type="molecule type" value="Genomic_DNA"/>
</dbReference>
<name>A0A354M5H2_9BACT</name>
<dbReference type="GO" id="GO:0016746">
    <property type="term" value="F:acyltransferase activity"/>
    <property type="evidence" value="ECO:0007669"/>
    <property type="project" value="UniProtKB-KW"/>
</dbReference>
<reference evidence="1 2" key="1">
    <citation type="journal article" date="2018" name="Nat. Biotechnol.">
        <title>A standardized bacterial taxonomy based on genome phylogeny substantially revises the tree of life.</title>
        <authorList>
            <person name="Parks D.H."/>
            <person name="Chuvochina M."/>
            <person name="Waite D.W."/>
            <person name="Rinke C."/>
            <person name="Skarshewski A."/>
            <person name="Chaumeil P.A."/>
            <person name="Hugenholtz P."/>
        </authorList>
    </citation>
    <scope>NUCLEOTIDE SEQUENCE [LARGE SCALE GENOMIC DNA]</scope>
    <source>
        <strain evidence="1">UBA11482</strain>
    </source>
</reference>
<sequence length="38" mass="3911">GSLLFALLVVTAGAVVTKPFPFSRVLIGGIPASEIKKI</sequence>
<keyword evidence="1" id="KW-0808">Transferase</keyword>
<feature type="non-terminal residue" evidence="1">
    <location>
        <position position="1"/>
    </location>
</feature>
<accession>A0A354M5H2</accession>